<sequence length="80" mass="9276">GVVQTADIPFMPLLEEGREQHIFMESKYELHEKYGITKEIGQQAFVLVRPDLYIASAVFEENVKELKDFLEEYLVKVDGL</sequence>
<evidence type="ECO:0000259" key="2">
    <source>
        <dbReference type="Pfam" id="PF07976"/>
    </source>
</evidence>
<feature type="non-terminal residue" evidence="3">
    <location>
        <position position="1"/>
    </location>
</feature>
<dbReference type="Pfam" id="PF07976">
    <property type="entry name" value="Phe_hydrox_dim"/>
    <property type="match status" value="1"/>
</dbReference>
<feature type="domain" description="Phenol hydroxylase-like C-terminal dimerisation" evidence="2">
    <location>
        <begin position="25"/>
        <end position="76"/>
    </location>
</feature>
<dbReference type="SUPFAM" id="SSF52833">
    <property type="entry name" value="Thioredoxin-like"/>
    <property type="match status" value="1"/>
</dbReference>
<dbReference type="InterPro" id="IPR036249">
    <property type="entry name" value="Thioredoxin-like_sf"/>
</dbReference>
<dbReference type="Proteomes" id="UP000789759">
    <property type="component" value="Unassembled WGS sequence"/>
</dbReference>
<dbReference type="AlphaFoldDB" id="A0A9N9K9Y2"/>
<dbReference type="InterPro" id="IPR038220">
    <property type="entry name" value="PHOX_C_sf"/>
</dbReference>
<reference evidence="3" key="1">
    <citation type="submission" date="2021-06" db="EMBL/GenBank/DDBJ databases">
        <authorList>
            <person name="Kallberg Y."/>
            <person name="Tangrot J."/>
            <person name="Rosling A."/>
        </authorList>
    </citation>
    <scope>NUCLEOTIDE SEQUENCE</scope>
    <source>
        <strain evidence="3">FL966</strain>
    </source>
</reference>
<dbReference type="EMBL" id="CAJVQA010047870">
    <property type="protein sequence ID" value="CAG8819355.1"/>
    <property type="molecule type" value="Genomic_DNA"/>
</dbReference>
<organism evidence="3 4">
    <name type="scientific">Cetraspora pellucida</name>
    <dbReference type="NCBI Taxonomy" id="1433469"/>
    <lineage>
        <taxon>Eukaryota</taxon>
        <taxon>Fungi</taxon>
        <taxon>Fungi incertae sedis</taxon>
        <taxon>Mucoromycota</taxon>
        <taxon>Glomeromycotina</taxon>
        <taxon>Glomeromycetes</taxon>
        <taxon>Diversisporales</taxon>
        <taxon>Gigasporaceae</taxon>
        <taxon>Cetraspora</taxon>
    </lineage>
</organism>
<evidence type="ECO:0000256" key="1">
    <source>
        <dbReference type="ARBA" id="ARBA00023002"/>
    </source>
</evidence>
<protein>
    <submittedName>
        <fullName evidence="3">3279_t:CDS:1</fullName>
    </submittedName>
</protein>
<accession>A0A9N9K9Y2</accession>
<dbReference type="InterPro" id="IPR012941">
    <property type="entry name" value="Phe_hydrox_C_dim_dom"/>
</dbReference>
<dbReference type="OrthoDB" id="10325964at2759"/>
<name>A0A9N9K9Y2_9GLOM</name>
<keyword evidence="1" id="KW-0560">Oxidoreductase</keyword>
<proteinExistence type="predicted"/>
<comment type="caution">
    <text evidence="3">The sequence shown here is derived from an EMBL/GenBank/DDBJ whole genome shotgun (WGS) entry which is preliminary data.</text>
</comment>
<evidence type="ECO:0000313" key="4">
    <source>
        <dbReference type="Proteomes" id="UP000789759"/>
    </source>
</evidence>
<dbReference type="GO" id="GO:0016491">
    <property type="term" value="F:oxidoreductase activity"/>
    <property type="evidence" value="ECO:0007669"/>
    <property type="project" value="UniProtKB-KW"/>
</dbReference>
<keyword evidence="4" id="KW-1185">Reference proteome</keyword>
<gene>
    <name evidence="3" type="ORF">CPELLU_LOCUS19533</name>
</gene>
<evidence type="ECO:0000313" key="3">
    <source>
        <dbReference type="EMBL" id="CAG8819355.1"/>
    </source>
</evidence>
<dbReference type="Gene3D" id="3.40.30.20">
    <property type="match status" value="1"/>
</dbReference>